<accession>A0A263Q120</accession>
<evidence type="ECO:0000313" key="1">
    <source>
        <dbReference type="EMBL" id="OTI56974.1"/>
    </source>
</evidence>
<proteinExistence type="predicted"/>
<dbReference type="Proteomes" id="UP000194857">
    <property type="component" value="Unassembled WGS sequence"/>
</dbReference>
<evidence type="ECO:0000313" key="4">
    <source>
        <dbReference type="Proteomes" id="UP000284767"/>
    </source>
</evidence>
<dbReference type="GO" id="GO:0016740">
    <property type="term" value="F:transferase activity"/>
    <property type="evidence" value="ECO:0007669"/>
    <property type="project" value="UniProtKB-KW"/>
</dbReference>
<gene>
    <name evidence="1" type="ORF">CAZ10_28125</name>
    <name evidence="2" type="ORF">IPC1295_16320</name>
</gene>
<dbReference type="AlphaFoldDB" id="A0A263Q120"/>
<dbReference type="EMBL" id="NSNE01000009">
    <property type="protein sequence ID" value="RPM14180.1"/>
    <property type="molecule type" value="Genomic_DNA"/>
</dbReference>
<comment type="caution">
    <text evidence="1">The sequence shown here is derived from an EMBL/GenBank/DDBJ whole genome shotgun (WGS) entry which is preliminary data.</text>
</comment>
<protein>
    <submittedName>
        <fullName evidence="1">Glycosyltransferase</fullName>
    </submittedName>
</protein>
<reference evidence="2 4" key="2">
    <citation type="submission" date="2017-08" db="EMBL/GenBank/DDBJ databases">
        <authorList>
            <person name="Feschi L."/>
            <person name="Jeukens J."/>
            <person name="Emond-Rheault J.-G."/>
            <person name="Kukavica-Ibrulj I."/>
            <person name="Boyle B."/>
            <person name="Levesque R.C."/>
        </authorList>
    </citation>
    <scope>NUCLEOTIDE SEQUENCE [LARGE SCALE GENOMIC DNA]</scope>
    <source>
        <strain evidence="2 4">PA-W36</strain>
    </source>
</reference>
<keyword evidence="1" id="KW-0808">Transferase</keyword>
<reference evidence="2 4" key="3">
    <citation type="submission" date="2019-01" db="EMBL/GenBank/DDBJ databases">
        <title>The Pseudomonas aeruginosa pan-genome provides new insights on its population structure, horizontal gene transfer and pathogenicity.</title>
        <authorList>
            <person name="Freschi L."/>
            <person name="Vincent A.T."/>
            <person name="Jeukens J."/>
            <person name="Emond-Rheault J.-G."/>
            <person name="Kukavica-Ibrulj I."/>
            <person name="Dupont M.-J."/>
            <person name="Charette S.J."/>
            <person name="Boyle B."/>
            <person name="Levesque R.C."/>
        </authorList>
    </citation>
    <scope>NUCLEOTIDE SEQUENCE [LARGE SCALE GENOMIC DNA]</scope>
    <source>
        <strain evidence="2 4">PA-W36</strain>
    </source>
</reference>
<evidence type="ECO:0000313" key="2">
    <source>
        <dbReference type="EMBL" id="RPM14180.1"/>
    </source>
</evidence>
<reference evidence="1 3" key="1">
    <citation type="submission" date="2017-05" db="EMBL/GenBank/DDBJ databases">
        <authorList>
            <person name="Song R."/>
            <person name="Chenine A.L."/>
            <person name="Ruprecht R.M."/>
        </authorList>
    </citation>
    <scope>NUCLEOTIDE SEQUENCE [LARGE SCALE GENOMIC DNA]</scope>
    <source>
        <strain evidence="1 3">S567_C10_BS</strain>
    </source>
</reference>
<name>A0A263Q120_PSEAI</name>
<organism evidence="1 3">
    <name type="scientific">Pseudomonas aeruginosa</name>
    <dbReference type="NCBI Taxonomy" id="287"/>
    <lineage>
        <taxon>Bacteria</taxon>
        <taxon>Pseudomonadati</taxon>
        <taxon>Pseudomonadota</taxon>
        <taxon>Gammaproteobacteria</taxon>
        <taxon>Pseudomonadales</taxon>
        <taxon>Pseudomonadaceae</taxon>
        <taxon>Pseudomonas</taxon>
    </lineage>
</organism>
<evidence type="ECO:0000313" key="3">
    <source>
        <dbReference type="Proteomes" id="UP000194857"/>
    </source>
</evidence>
<dbReference type="EMBL" id="NFFZ01000019">
    <property type="protein sequence ID" value="OTI56974.1"/>
    <property type="molecule type" value="Genomic_DNA"/>
</dbReference>
<sequence>MHVVCSADHGQSIEWIGKSKAVKRQFSDYFSFATRFSHFPVE</sequence>
<dbReference type="KEGG" id="paeb:NCGM1900_4301"/>
<dbReference type="Proteomes" id="UP000284767">
    <property type="component" value="Unassembled WGS sequence"/>
</dbReference>